<sequence>MNINLVNPKTGSDPIAKAVNEGVKFWQNRYCAKSFYKQPTSFCDRVLDTSCLTWSPGTRLDSSIYAANAVFNDIYLTDQAHILLTSIGSALESTLGILKAGSPTVVLNLSIPSDLCKNRLENDIFGTGRLCFPILLPSAIRDVGERLLRTKAEYVAILSQLHNLTAAENIVEDNEKASRLVTSGSGILVRLSTNRSKIDPSEVDDSDYWLIIDISGLDDCPVLKIGGWHSDIAALADKIYLNLREQDAKILAHFNSAGPVLPANYPLAIQPLAHLRQFLKRHPDLHDIYPATDMQRGMISFSGIEQRGGSYAVQAILTMGPLNSNALKQSIEILIARHDALRTIFEKGARGELLQLVLIRQPIDWREVHLPSTSGGDVTTSVSALAEEERVKQFDLGRSPNRFLFIGRADGCSVLVWTYHHALLDGWSLNLLLDELQKIYPGLLLNQQADELTTPVPFKDYIAWLSDQQVEPAESYWRNYLKGFKASTHISFAKPNSEQVYVQKLVSETLSAETSERLYHLCVAEQLTPNAVVQLAWAILLGKFSRENDVLFGYAVSGRAGAAELDGIVDLVGMCLNALPMRLKLSGEASIRQLLNSVQNQLELASDYEFLSLDKISKLGDLPSSERLFDTFVTTENLPFAKGDQIKRLDIHEIKTLGHNNFGLNLIVHPGEEVAVDLVYNTASYSDVDARTILSSYAQILSEIAFAIDRPLADVQALNRFQLQELHRLNERTRYAYKAETIWDRFLAVSQRNNQRVAVVHEGKAWTYSALRDRAYYLASNWVNADIEPGEYVAIVLPKSTDFIAAILSLHALGCAYVPLGTQQPEARCAHVIADAAIRWLITDSEHLVKFRSLSCNSLDVSDVSENIEYRLQPKHRQDVEKPAYVIYTSGTTGTPKGVVITHKNIANFCCWVSREGLIAEHSKVTQFAPFTFDASAGEIFASLWIGAELHILSDGLTKDPLAVGKYLQLNQISFSAFPPEYLNEMEPNYVNKHSVVLTAGASPSRHLVDTWSKACRYINGYGPTETTVLSSFCYGDRIQSNTFISIGSPIDNSSIYVVDQFGQLCADNVIGEIWIGGDGVAQGYLNLGSLNSEKYIKNYFTGEGRIYKTGDMGRRHPDGSVDVVGRIDDQVKIRGYRIELGEIESVYARHSEVEQVRVLARKDAAQSTVLTLYLILTRSSKQAANEDQGQSNTASNTELIRAFKYFGRMHLPDYMVPAHIFFVDAFPLNVNGKLDQEKLPSPSSASVSNEAYVPASNEIERMLVDCWSNVLGINTDQVGIHDNFFEIGGDSFKVMTLVKQLSGTLNIEIAPAKIFRYPSIDLFAQYLSSSVRQTTTHSAAIHNGKARMRQLKRKKSREDKGVNA</sequence>
<proteinExistence type="predicted"/>
<dbReference type="RefSeq" id="WP_015817949.1">
    <property type="nucleotide sequence ID" value="NC_012997.1"/>
</dbReference>
<dbReference type="HOGENOM" id="CLU_000022_2_4_6"/>
<dbReference type="GO" id="GO:0016853">
    <property type="term" value="F:isomerase activity"/>
    <property type="evidence" value="ECO:0007669"/>
    <property type="project" value="UniProtKB-KW"/>
</dbReference>
<dbReference type="InterPro" id="IPR045851">
    <property type="entry name" value="AMP-bd_C_sf"/>
</dbReference>
<evidence type="ECO:0000313" key="6">
    <source>
        <dbReference type="Proteomes" id="UP000009080"/>
    </source>
</evidence>
<evidence type="ECO:0000256" key="2">
    <source>
        <dbReference type="ARBA" id="ARBA00022553"/>
    </source>
</evidence>
<dbReference type="SUPFAM" id="SSF52777">
    <property type="entry name" value="CoA-dependent acyltransferases"/>
    <property type="match status" value="2"/>
</dbReference>
<dbReference type="SMART" id="SM01294">
    <property type="entry name" value="PKS_PP_betabranch"/>
    <property type="match status" value="1"/>
</dbReference>
<dbReference type="EC" id="5.1.1.-" evidence="5"/>
<dbReference type="GO" id="GO:0016491">
    <property type="term" value="F:oxidoreductase activity"/>
    <property type="evidence" value="ECO:0007669"/>
    <property type="project" value="UniProtKB-KW"/>
</dbReference>
<dbReference type="InterPro" id="IPR010071">
    <property type="entry name" value="AA_adenyl_dom"/>
</dbReference>
<dbReference type="InterPro" id="IPR000873">
    <property type="entry name" value="AMP-dep_synth/lig_dom"/>
</dbReference>
<keyword evidence="6" id="KW-1185">Reference proteome</keyword>
<dbReference type="EMBL" id="CP001614">
    <property type="protein sequence ID" value="ACR11838.1"/>
    <property type="molecule type" value="Genomic_DNA"/>
</dbReference>
<dbReference type="PROSITE" id="PS00455">
    <property type="entry name" value="AMP_BINDING"/>
    <property type="match status" value="1"/>
</dbReference>
<dbReference type="PROSITE" id="PS50075">
    <property type="entry name" value="CARRIER"/>
    <property type="match status" value="1"/>
</dbReference>
<dbReference type="Pfam" id="PF13193">
    <property type="entry name" value="AMP-binding_C"/>
    <property type="match status" value="1"/>
</dbReference>
<keyword evidence="5" id="KW-0560">Oxidoreductase</keyword>
<protein>
    <submittedName>
        <fullName evidence="5">Non-ribosomal peptide synthetase</fullName>
        <ecNumber evidence="5">1.-.-.-</ecNumber>
        <ecNumber evidence="5">5.1.1.-</ecNumber>
    </submittedName>
</protein>
<dbReference type="Gene3D" id="1.10.1200.10">
    <property type="entry name" value="ACP-like"/>
    <property type="match status" value="1"/>
</dbReference>
<name>C5BK56_TERTT</name>
<dbReference type="PANTHER" id="PTHR45527">
    <property type="entry name" value="NONRIBOSOMAL PEPTIDE SYNTHETASE"/>
    <property type="match status" value="1"/>
</dbReference>
<dbReference type="Gene3D" id="3.30.559.10">
    <property type="entry name" value="Chloramphenicol acetyltransferase-like domain"/>
    <property type="match status" value="1"/>
</dbReference>
<dbReference type="InterPro" id="IPR023213">
    <property type="entry name" value="CAT-like_dom_sf"/>
</dbReference>
<dbReference type="Proteomes" id="UP000009080">
    <property type="component" value="Chromosome"/>
</dbReference>
<dbReference type="InterPro" id="IPR020806">
    <property type="entry name" value="PKS_PP-bd"/>
</dbReference>
<dbReference type="InterPro" id="IPR009081">
    <property type="entry name" value="PP-bd_ACP"/>
</dbReference>
<evidence type="ECO:0000313" key="5">
    <source>
        <dbReference type="EMBL" id="ACR11838.1"/>
    </source>
</evidence>
<dbReference type="InterPro" id="IPR036736">
    <property type="entry name" value="ACP-like_sf"/>
</dbReference>
<dbReference type="GO" id="GO:0043041">
    <property type="term" value="P:amino acid activation for nonribosomal peptide biosynthetic process"/>
    <property type="evidence" value="ECO:0007669"/>
    <property type="project" value="TreeGrafter"/>
</dbReference>
<reference evidence="5 6" key="1">
    <citation type="journal article" date="2009" name="PLoS ONE">
        <title>The complete genome of Teredinibacter turnerae T7901: an intracellular endosymbiont of marine wood-boring bivalves (shipworms).</title>
        <authorList>
            <person name="Yang J.C."/>
            <person name="Madupu R."/>
            <person name="Durkin A.S."/>
            <person name="Ekborg N.A."/>
            <person name="Pedamallu C.S."/>
            <person name="Hostetler J.B."/>
            <person name="Radune D."/>
            <person name="Toms B.S."/>
            <person name="Henrissat B."/>
            <person name="Coutinho P.M."/>
            <person name="Schwarz S."/>
            <person name="Field L."/>
            <person name="Trindade-Silva A.E."/>
            <person name="Soares C.A.G."/>
            <person name="Elshahawi S."/>
            <person name="Hanora A."/>
            <person name="Schmidt E.W."/>
            <person name="Haygood M.G."/>
            <person name="Posfai J."/>
            <person name="Benner J."/>
            <person name="Madinger C."/>
            <person name="Nove J."/>
            <person name="Anton B."/>
            <person name="Chaudhary K."/>
            <person name="Foster J."/>
            <person name="Holman A."/>
            <person name="Kumar S."/>
            <person name="Lessard P.A."/>
            <person name="Luyten Y.A."/>
            <person name="Slatko B."/>
            <person name="Wood N."/>
            <person name="Wu B."/>
            <person name="Teplitski M."/>
            <person name="Mougous J.D."/>
            <person name="Ward N."/>
            <person name="Eisen J.A."/>
            <person name="Badger J.H."/>
            <person name="Distel D.L."/>
        </authorList>
    </citation>
    <scope>NUCLEOTIDE SEQUENCE [LARGE SCALE GENOMIC DNA]</scope>
    <source>
        <strain evidence="6">ATCC 39867 / T7901</strain>
    </source>
</reference>
<organism evidence="5 6">
    <name type="scientific">Teredinibacter turnerae (strain ATCC 39867 / T7901)</name>
    <dbReference type="NCBI Taxonomy" id="377629"/>
    <lineage>
        <taxon>Bacteria</taxon>
        <taxon>Pseudomonadati</taxon>
        <taxon>Pseudomonadota</taxon>
        <taxon>Gammaproteobacteria</taxon>
        <taxon>Cellvibrionales</taxon>
        <taxon>Cellvibrionaceae</taxon>
        <taxon>Teredinibacter</taxon>
    </lineage>
</organism>
<feature type="compositionally biased region" description="Basic residues" evidence="3">
    <location>
        <begin position="1345"/>
        <end position="1356"/>
    </location>
</feature>
<dbReference type="eggNOG" id="COG1020">
    <property type="taxonomic scope" value="Bacteria"/>
</dbReference>
<dbReference type="GO" id="GO:0044550">
    <property type="term" value="P:secondary metabolite biosynthetic process"/>
    <property type="evidence" value="ECO:0007669"/>
    <property type="project" value="TreeGrafter"/>
</dbReference>
<dbReference type="InterPro" id="IPR042099">
    <property type="entry name" value="ANL_N_sf"/>
</dbReference>
<dbReference type="KEGG" id="ttu:TERTU_2301"/>
<keyword evidence="5" id="KW-0413">Isomerase</keyword>
<dbReference type="Gene3D" id="3.30.300.30">
    <property type="match status" value="1"/>
</dbReference>
<dbReference type="PANTHER" id="PTHR45527:SF1">
    <property type="entry name" value="FATTY ACID SYNTHASE"/>
    <property type="match status" value="1"/>
</dbReference>
<dbReference type="InterPro" id="IPR001242">
    <property type="entry name" value="Condensation_dom"/>
</dbReference>
<dbReference type="Pfam" id="PF00668">
    <property type="entry name" value="Condensation"/>
    <property type="match status" value="1"/>
</dbReference>
<dbReference type="Pfam" id="PF00550">
    <property type="entry name" value="PP-binding"/>
    <property type="match status" value="1"/>
</dbReference>
<dbReference type="SMART" id="SM00823">
    <property type="entry name" value="PKS_PP"/>
    <property type="match status" value="1"/>
</dbReference>
<keyword evidence="1" id="KW-0596">Phosphopantetheine</keyword>
<evidence type="ECO:0000256" key="1">
    <source>
        <dbReference type="ARBA" id="ARBA00022450"/>
    </source>
</evidence>
<gene>
    <name evidence="5" type="ordered locus">TERTU_2301</name>
</gene>
<dbReference type="GO" id="GO:0031177">
    <property type="term" value="F:phosphopantetheine binding"/>
    <property type="evidence" value="ECO:0007669"/>
    <property type="project" value="InterPro"/>
</dbReference>
<dbReference type="EC" id="1.-.-.-" evidence="5"/>
<dbReference type="InterPro" id="IPR025110">
    <property type="entry name" value="AMP-bd_C"/>
</dbReference>
<feature type="region of interest" description="Disordered" evidence="3">
    <location>
        <begin position="1339"/>
        <end position="1365"/>
    </location>
</feature>
<evidence type="ECO:0000256" key="3">
    <source>
        <dbReference type="SAM" id="MobiDB-lite"/>
    </source>
</evidence>
<accession>C5BK56</accession>
<dbReference type="InterPro" id="IPR020845">
    <property type="entry name" value="AMP-binding_CS"/>
</dbReference>
<dbReference type="Gene3D" id="3.40.50.12780">
    <property type="entry name" value="N-terminal domain of ligase-like"/>
    <property type="match status" value="1"/>
</dbReference>
<keyword evidence="2" id="KW-0597">Phosphoprotein</keyword>
<dbReference type="Pfam" id="PF00501">
    <property type="entry name" value="AMP-binding"/>
    <property type="match status" value="1"/>
</dbReference>
<evidence type="ECO:0000259" key="4">
    <source>
        <dbReference type="PROSITE" id="PS50075"/>
    </source>
</evidence>
<dbReference type="OrthoDB" id="9803968at2"/>
<dbReference type="NCBIfam" id="TIGR01733">
    <property type="entry name" value="AA-adenyl-dom"/>
    <property type="match status" value="1"/>
</dbReference>
<dbReference type="Gene3D" id="3.30.559.30">
    <property type="entry name" value="Nonribosomal peptide synthetase, condensation domain"/>
    <property type="match status" value="1"/>
</dbReference>
<dbReference type="STRING" id="377629.TERTU_2301"/>
<feature type="domain" description="Carrier" evidence="4">
    <location>
        <begin position="1255"/>
        <end position="1332"/>
    </location>
</feature>
<dbReference type="SUPFAM" id="SSF47336">
    <property type="entry name" value="ACP-like"/>
    <property type="match status" value="1"/>
</dbReference>
<dbReference type="SUPFAM" id="SSF56801">
    <property type="entry name" value="Acetyl-CoA synthetase-like"/>
    <property type="match status" value="1"/>
</dbReference>
<dbReference type="CDD" id="cd05930">
    <property type="entry name" value="A_NRPS"/>
    <property type="match status" value="1"/>
</dbReference>
<dbReference type="GO" id="GO:0005737">
    <property type="term" value="C:cytoplasm"/>
    <property type="evidence" value="ECO:0007669"/>
    <property type="project" value="TreeGrafter"/>
</dbReference>